<accession>A0AAE0P7R6</accession>
<keyword evidence="3" id="KW-1185">Reference proteome</keyword>
<comment type="caution">
    <text evidence="2">The sequence shown here is derived from an EMBL/GenBank/DDBJ whole genome shotgun (WGS) entry which is preliminary data.</text>
</comment>
<feature type="region of interest" description="Disordered" evidence="1">
    <location>
        <begin position="45"/>
        <end position="77"/>
    </location>
</feature>
<protein>
    <submittedName>
        <fullName evidence="2">Uncharacterized protein</fullName>
    </submittedName>
</protein>
<evidence type="ECO:0000256" key="1">
    <source>
        <dbReference type="SAM" id="MobiDB-lite"/>
    </source>
</evidence>
<sequence>MKRGLIWTLYSMTCSCYPTPPCPGNKYTISWSFNFVLLRQLPTTRLPKPYSEPERSQTKSSSLQDTETIAPEGNVNS</sequence>
<reference evidence="2" key="2">
    <citation type="submission" date="2023-06" db="EMBL/GenBank/DDBJ databases">
        <authorList>
            <consortium name="Lawrence Berkeley National Laboratory"/>
            <person name="Haridas S."/>
            <person name="Hensen N."/>
            <person name="Bonometti L."/>
            <person name="Westerberg I."/>
            <person name="Brannstrom I.O."/>
            <person name="Guillou S."/>
            <person name="Cros-Aarteil S."/>
            <person name="Calhoun S."/>
            <person name="Kuo A."/>
            <person name="Mondo S."/>
            <person name="Pangilinan J."/>
            <person name="Riley R."/>
            <person name="LaButti K."/>
            <person name="Andreopoulos B."/>
            <person name="Lipzen A."/>
            <person name="Chen C."/>
            <person name="Yanf M."/>
            <person name="Daum C."/>
            <person name="Ng V."/>
            <person name="Clum A."/>
            <person name="Steindorff A."/>
            <person name="Ohm R."/>
            <person name="Martin F."/>
            <person name="Silar P."/>
            <person name="Natvig D."/>
            <person name="Lalanne C."/>
            <person name="Gautier V."/>
            <person name="Ament-velasquez S.L."/>
            <person name="Kruys A."/>
            <person name="Hutchinson M.I."/>
            <person name="Powell A.J."/>
            <person name="Barry K."/>
            <person name="Miller A.N."/>
            <person name="Grigoriev I.V."/>
            <person name="Debuchy R."/>
            <person name="Gladieux P."/>
            <person name="Thoren M.H."/>
            <person name="Johannesson H."/>
        </authorList>
    </citation>
    <scope>NUCLEOTIDE SEQUENCE</scope>
    <source>
        <strain evidence="2">CBS 232.78</strain>
    </source>
</reference>
<organism evidence="2 3">
    <name type="scientific">Podospora didyma</name>
    <dbReference type="NCBI Taxonomy" id="330526"/>
    <lineage>
        <taxon>Eukaryota</taxon>
        <taxon>Fungi</taxon>
        <taxon>Dikarya</taxon>
        <taxon>Ascomycota</taxon>
        <taxon>Pezizomycotina</taxon>
        <taxon>Sordariomycetes</taxon>
        <taxon>Sordariomycetidae</taxon>
        <taxon>Sordariales</taxon>
        <taxon>Podosporaceae</taxon>
        <taxon>Podospora</taxon>
    </lineage>
</organism>
<reference evidence="2" key="1">
    <citation type="journal article" date="2023" name="Mol. Phylogenet. Evol.">
        <title>Genome-scale phylogeny and comparative genomics of the fungal order Sordariales.</title>
        <authorList>
            <person name="Hensen N."/>
            <person name="Bonometti L."/>
            <person name="Westerberg I."/>
            <person name="Brannstrom I.O."/>
            <person name="Guillou S."/>
            <person name="Cros-Aarteil S."/>
            <person name="Calhoun S."/>
            <person name="Haridas S."/>
            <person name="Kuo A."/>
            <person name="Mondo S."/>
            <person name="Pangilinan J."/>
            <person name="Riley R."/>
            <person name="LaButti K."/>
            <person name="Andreopoulos B."/>
            <person name="Lipzen A."/>
            <person name="Chen C."/>
            <person name="Yan M."/>
            <person name="Daum C."/>
            <person name="Ng V."/>
            <person name="Clum A."/>
            <person name="Steindorff A."/>
            <person name="Ohm R.A."/>
            <person name="Martin F."/>
            <person name="Silar P."/>
            <person name="Natvig D.O."/>
            <person name="Lalanne C."/>
            <person name="Gautier V."/>
            <person name="Ament-Velasquez S.L."/>
            <person name="Kruys A."/>
            <person name="Hutchinson M.I."/>
            <person name="Powell A.J."/>
            <person name="Barry K."/>
            <person name="Miller A.N."/>
            <person name="Grigoriev I.V."/>
            <person name="Debuchy R."/>
            <person name="Gladieux P."/>
            <person name="Hiltunen Thoren M."/>
            <person name="Johannesson H."/>
        </authorList>
    </citation>
    <scope>NUCLEOTIDE SEQUENCE</scope>
    <source>
        <strain evidence="2">CBS 232.78</strain>
    </source>
</reference>
<gene>
    <name evidence="2" type="ORF">B0H63DRAFT_462423</name>
</gene>
<dbReference type="PROSITE" id="PS51257">
    <property type="entry name" value="PROKAR_LIPOPROTEIN"/>
    <property type="match status" value="1"/>
</dbReference>
<proteinExistence type="predicted"/>
<evidence type="ECO:0000313" key="3">
    <source>
        <dbReference type="Proteomes" id="UP001285441"/>
    </source>
</evidence>
<dbReference type="EMBL" id="JAULSW010000001">
    <property type="protein sequence ID" value="KAK3394938.1"/>
    <property type="molecule type" value="Genomic_DNA"/>
</dbReference>
<evidence type="ECO:0000313" key="2">
    <source>
        <dbReference type="EMBL" id="KAK3394938.1"/>
    </source>
</evidence>
<feature type="compositionally biased region" description="Polar residues" evidence="1">
    <location>
        <begin position="58"/>
        <end position="67"/>
    </location>
</feature>
<name>A0AAE0P7R6_9PEZI</name>
<dbReference type="Proteomes" id="UP001285441">
    <property type="component" value="Unassembled WGS sequence"/>
</dbReference>
<dbReference type="AlphaFoldDB" id="A0AAE0P7R6"/>